<dbReference type="SMART" id="SM00066">
    <property type="entry name" value="GAL4"/>
    <property type="match status" value="2"/>
</dbReference>
<accession>A0AAN8NT61</accession>
<comment type="subcellular location">
    <subcellularLocation>
        <location evidence="1">Nucleus</location>
    </subcellularLocation>
</comment>
<evidence type="ECO:0000256" key="1">
    <source>
        <dbReference type="ARBA" id="ARBA00004123"/>
    </source>
</evidence>
<dbReference type="PROSITE" id="PS50048">
    <property type="entry name" value="ZN2_CY6_FUNGAL_2"/>
    <property type="match status" value="1"/>
</dbReference>
<dbReference type="GO" id="GO:0045944">
    <property type="term" value="P:positive regulation of transcription by RNA polymerase II"/>
    <property type="evidence" value="ECO:0007669"/>
    <property type="project" value="TreeGrafter"/>
</dbReference>
<dbReference type="AlphaFoldDB" id="A0AAN8NT61"/>
<feature type="domain" description="Zn(2)-C6 fungal-type" evidence="4">
    <location>
        <begin position="127"/>
        <end position="157"/>
    </location>
</feature>
<reference evidence="5 6" key="1">
    <citation type="submission" date="2019-10" db="EMBL/GenBank/DDBJ databases">
        <authorList>
            <person name="Palmer J.M."/>
        </authorList>
    </citation>
    <scope>NUCLEOTIDE SEQUENCE [LARGE SCALE GENOMIC DNA]</scope>
    <source>
        <strain evidence="5 6">TWF506</strain>
    </source>
</reference>
<proteinExistence type="predicted"/>
<keyword evidence="2" id="KW-0539">Nucleus</keyword>
<evidence type="ECO:0000313" key="5">
    <source>
        <dbReference type="EMBL" id="KAK6518058.1"/>
    </source>
</evidence>
<comment type="caution">
    <text evidence="5">The sequence shown here is derived from an EMBL/GenBank/DDBJ whole genome shotgun (WGS) entry which is preliminary data.</text>
</comment>
<dbReference type="Gene3D" id="4.10.240.10">
    <property type="entry name" value="Zn(2)-C6 fungal-type DNA-binding domain"/>
    <property type="match status" value="1"/>
</dbReference>
<feature type="compositionally biased region" description="Low complexity" evidence="3">
    <location>
        <begin position="77"/>
        <end position="92"/>
    </location>
</feature>
<dbReference type="InterPro" id="IPR001138">
    <property type="entry name" value="Zn2Cys6_DnaBD"/>
</dbReference>
<dbReference type="Pfam" id="PF11951">
    <property type="entry name" value="Fungal_trans_2"/>
    <property type="match status" value="1"/>
</dbReference>
<organism evidence="5 6">
    <name type="scientific">Arthrobotrys conoides</name>
    <dbReference type="NCBI Taxonomy" id="74498"/>
    <lineage>
        <taxon>Eukaryota</taxon>
        <taxon>Fungi</taxon>
        <taxon>Dikarya</taxon>
        <taxon>Ascomycota</taxon>
        <taxon>Pezizomycotina</taxon>
        <taxon>Orbiliomycetes</taxon>
        <taxon>Orbiliales</taxon>
        <taxon>Orbiliaceae</taxon>
        <taxon>Arthrobotrys</taxon>
    </lineage>
</organism>
<dbReference type="PROSITE" id="PS00463">
    <property type="entry name" value="ZN2_CY6_FUNGAL_1"/>
    <property type="match status" value="1"/>
</dbReference>
<evidence type="ECO:0000259" key="4">
    <source>
        <dbReference type="PROSITE" id="PS50048"/>
    </source>
</evidence>
<dbReference type="PANTHER" id="PTHR37534:SF7">
    <property type="entry name" value="TRANSCRIPTIONAL ACTIVATOR PROTEIN UGA3"/>
    <property type="match status" value="1"/>
</dbReference>
<dbReference type="SUPFAM" id="SSF57701">
    <property type="entry name" value="Zn2/Cys6 DNA-binding domain"/>
    <property type="match status" value="2"/>
</dbReference>
<protein>
    <recommendedName>
        <fullName evidence="4">Zn(2)-C6 fungal-type domain-containing protein</fullName>
    </recommendedName>
</protein>
<dbReference type="GO" id="GO:0000981">
    <property type="term" value="F:DNA-binding transcription factor activity, RNA polymerase II-specific"/>
    <property type="evidence" value="ECO:0007669"/>
    <property type="project" value="InterPro"/>
</dbReference>
<name>A0AAN8NT61_9PEZI</name>
<gene>
    <name evidence="5" type="ORF">TWF506_005220</name>
</gene>
<feature type="region of interest" description="Disordered" evidence="3">
    <location>
        <begin position="49"/>
        <end position="92"/>
    </location>
</feature>
<sequence>MSTTSNTVIRLRACDRCAAIKQVCNRKDGQKDCTRCARLGIVCQITRTQKPMGRPRKWPRKEKVLKSEAGSPPSLTNSPVSPDSSDNSSCSDSEVERSFRRYERAPAPTSGMIVSPASLKDKRVRSGCSSCKSRRKKCDETFPKCGDCSRLGLDCQRGFMDSPISDHTSLMVPYMAAAPGIMPESHLHDSAFDFPELSIFAPSMFPMGPIGSGTEESNLLQHYACVVSRSLSVVPDEINPFLSLFMPMAFEHHAMRYALLGLSASHLRRHHPEYETVMTKYLALAMERTRVLLCEAETSDEAAVEGLATILVLCLHEICEGKSRKWALHMRAACSLINSRRRSKPFPPAVRFLLESVAYFDSMATLSFSKPAMLEDAIYPEGFEADTRPDELMPMICAPRSPVPHALFGTASDLFSVINEIAVLAQQRSQFSVSEFTTDNFMSKAMAIDAKLMNWRPKPCVNTMSDPFLCEKMSAASDAIRWAAIMRLHQLVYGPDKAHPKIQAGVKNIIINVSKIPIGDLSESILVFPMLMAGIGAATPEDKHAVRHRMVMMGANIGFGNVFEAHELVEKVWRMEEDAEVKSGPGVVKGVPWDIMMRENGQTLIMS</sequence>
<dbReference type="Proteomes" id="UP001307849">
    <property type="component" value="Unassembled WGS sequence"/>
</dbReference>
<dbReference type="Pfam" id="PF00172">
    <property type="entry name" value="Zn_clus"/>
    <property type="match status" value="1"/>
</dbReference>
<dbReference type="PANTHER" id="PTHR37534">
    <property type="entry name" value="TRANSCRIPTIONAL ACTIVATOR PROTEIN UGA3"/>
    <property type="match status" value="1"/>
</dbReference>
<dbReference type="GO" id="GO:0000976">
    <property type="term" value="F:transcription cis-regulatory region binding"/>
    <property type="evidence" value="ECO:0007669"/>
    <property type="project" value="TreeGrafter"/>
</dbReference>
<dbReference type="EMBL" id="JAVHJM010000002">
    <property type="protein sequence ID" value="KAK6518058.1"/>
    <property type="molecule type" value="Genomic_DNA"/>
</dbReference>
<keyword evidence="6" id="KW-1185">Reference proteome</keyword>
<dbReference type="GO" id="GO:0008270">
    <property type="term" value="F:zinc ion binding"/>
    <property type="evidence" value="ECO:0007669"/>
    <property type="project" value="InterPro"/>
</dbReference>
<dbReference type="InterPro" id="IPR036864">
    <property type="entry name" value="Zn2-C6_fun-type_DNA-bd_sf"/>
</dbReference>
<dbReference type="InterPro" id="IPR021858">
    <property type="entry name" value="Fun_TF"/>
</dbReference>
<dbReference type="CDD" id="cd00067">
    <property type="entry name" value="GAL4"/>
    <property type="match status" value="2"/>
</dbReference>
<evidence type="ECO:0000256" key="2">
    <source>
        <dbReference type="ARBA" id="ARBA00023242"/>
    </source>
</evidence>
<evidence type="ECO:0000313" key="6">
    <source>
        <dbReference type="Proteomes" id="UP001307849"/>
    </source>
</evidence>
<evidence type="ECO:0000256" key="3">
    <source>
        <dbReference type="SAM" id="MobiDB-lite"/>
    </source>
</evidence>
<dbReference type="GO" id="GO:0005634">
    <property type="term" value="C:nucleus"/>
    <property type="evidence" value="ECO:0007669"/>
    <property type="project" value="UniProtKB-SubCell"/>
</dbReference>